<dbReference type="PATRIC" id="fig|1796491.3.peg.1437"/>
<accession>A0A139BU94</accession>
<evidence type="ECO:0000313" key="3">
    <source>
        <dbReference type="Proteomes" id="UP000070578"/>
    </source>
</evidence>
<gene>
    <name evidence="2" type="ORF">AWT59_1313</name>
</gene>
<dbReference type="Proteomes" id="UP000070578">
    <property type="component" value="Unassembled WGS sequence"/>
</dbReference>
<sequence length="1172" mass="131432">MRKGTQKESMAPVLDDLLNDGRLARLFSKDARNCALQLWILQIKSEQSIKNRVVYGRLLPYSHSSDCWSSSDDHNFHTYGEVQVQVTRLNLYVKSVHCADLLRQLSAGRTVSAISEELKLGLSDKLKARFGATALAADELAYRPVAYLFNRDAYDRHSPSSPHGGAGAFSASITQTDKGALFRLGQNYDVALTESVVKHLNADTGLDFGGTDTARFGDLELLVFPALDDFERRLLSVGWADAPRALVARFDPMQLPHFSRFQFRLSIANDGQIAYSCVATAERNAEGVFECKFELSDQLRARTDSTELEIFGFPGDHSREGTLCCLWRIGYVRELHLQGHLVGHGVSPVKFDWLEKTARPSVSARVKATLTINRGNLGFTNRIGGREADPWVPANRDLVSLFARLHPPKSEGRFFLRWGQGDGEGRLQFVEWFRALLAKYQKHQVVIFDPYFEDAGLGLVLLCAAEEADYIVFTSLPKLKEAQAAKSESDQPNLAASCAYIHHLLIRIKLRIYGLKERQLDDRSIPLSMPSEEGEATSAESDKPTSSRINNLVASCEHNRHLLKRIKLRIFGLKDGRLHDRYILIMGPDRLPVAGFNLSNSFQKAAENYPLLVTPIPADVLLKVEQYKFGLVQEAEAAQPEAETENPSMRLLFDSKASPTAPRRYEPLRFLEKARAGDVLSVWTGAPSLRGLSGDLLKEQMAALGLLKDGSLALPETAGLRNCLDQQAGGFSDFTATWEVLGEVLAHSRFGDYHFRELESERDFLEFLARFLNASFNRAYDEVNKELAVMEAGFFRKPVETLLHSPYHPHHLFHTTKYAALTWPEYYSIKFLWLYVPDALLAIVETEAARVPLEPQGPDAMRISLLSQIVSEISLSVQFDISEGQRDQLVRSSNGLLQWMGLNAIEMQLEKPGGLATVLQLVAAFAYPERVRALGWMVHHAAANPKKAEIYKGLVAALHEALPATIPAADLRHLVDSMRGHMRQLAWAEPWLFQDVVFPLLQNNRANFDDACEIWVQELASILEPQLNGQPRLFDRAREGQTTNITALIFAYSSPGRQQASLKSMQAILKRQRRIVQQPLASTSDWTRWDGALMVSMWILTFTRWAQYYLSGRGLAVHELEELSRGARELAMIRPMSEWRSEGAGKQGELAAFLDQVEELLASIGESKSKLQ</sequence>
<name>A0A139BU94_9PROT</name>
<feature type="region of interest" description="Disordered" evidence="1">
    <location>
        <begin position="524"/>
        <end position="547"/>
    </location>
</feature>
<protein>
    <submittedName>
        <fullName evidence="2">Uncharacterized protein</fullName>
    </submittedName>
</protein>
<dbReference type="AlphaFoldDB" id="A0A139BU94"/>
<comment type="caution">
    <text evidence="2">The sequence shown here is derived from an EMBL/GenBank/DDBJ whole genome shotgun (WGS) entry which is preliminary data.</text>
</comment>
<proteinExistence type="predicted"/>
<evidence type="ECO:0000256" key="1">
    <source>
        <dbReference type="SAM" id="MobiDB-lite"/>
    </source>
</evidence>
<dbReference type="NCBIfam" id="NF040699">
    <property type="entry name" value="VPA1262_fam"/>
    <property type="match status" value="2"/>
</dbReference>
<evidence type="ECO:0000313" key="2">
    <source>
        <dbReference type="EMBL" id="KXS32544.1"/>
    </source>
</evidence>
<reference evidence="2 3" key="2">
    <citation type="submission" date="2016-03" db="EMBL/GenBank/DDBJ databases">
        <title>New uncultured bacterium of the family Gallionellaceae from acid mine drainage: description and reconstruction of genome based on metagenomic analysis of microbial community.</title>
        <authorList>
            <person name="Kadnikov V."/>
            <person name="Ivasenko D."/>
            <person name="Beletsky A."/>
            <person name="Mardanov A."/>
            <person name="Danilova E."/>
            <person name="Pimenov N."/>
            <person name="Karnachuk O."/>
            <person name="Ravin N."/>
        </authorList>
    </citation>
    <scope>NUCLEOTIDE SEQUENCE [LARGE SCALE GENOMIC DNA]</scope>
    <source>
        <strain evidence="2">ShG14-8</strain>
    </source>
</reference>
<reference evidence="2 3" key="1">
    <citation type="submission" date="2016-02" db="EMBL/GenBank/DDBJ databases">
        <authorList>
            <person name="Wen L."/>
            <person name="He K."/>
            <person name="Yang H."/>
        </authorList>
    </citation>
    <scope>NUCLEOTIDE SEQUENCE [LARGE SCALE GENOMIC DNA]</scope>
    <source>
        <strain evidence="2">ShG14-8</strain>
    </source>
</reference>
<dbReference type="EMBL" id="LSLI01000026">
    <property type="protein sequence ID" value="KXS32544.1"/>
    <property type="molecule type" value="Genomic_DNA"/>
</dbReference>
<dbReference type="NCBIfam" id="NF040700">
    <property type="entry name" value="VPA1262_N_dom"/>
    <property type="match status" value="2"/>
</dbReference>
<organism evidence="2 3">
    <name type="scientific">Candidatus Gallionella acididurans</name>
    <dbReference type="NCBI Taxonomy" id="1796491"/>
    <lineage>
        <taxon>Bacteria</taxon>
        <taxon>Pseudomonadati</taxon>
        <taxon>Pseudomonadota</taxon>
        <taxon>Betaproteobacteria</taxon>
        <taxon>Nitrosomonadales</taxon>
        <taxon>Gallionellaceae</taxon>
        <taxon>Gallionella</taxon>
    </lineage>
</organism>